<gene>
    <name evidence="2" type="ORF">SDC9_07339</name>
</gene>
<sequence length="236" mass="27749">MSVLLSSNVPHICRDEFDKEALEFLEKYYPEALKRPMAVPIQYVARHRMGLRVVEKRLTEDFSVLGQMCFTSGLTEIYDKVDGSYKMVKARYGTMIIDPDTIAKRNEGCKNNTIAHEAFHWHKHRDYHIAISVFDPKRAARIRSAFAEYDEFNKANWSDDDWMEWQARGISPRILMPPEQFDEMATRYIEEHSNKADLHGSWYLHRAVINSLADFFQVSKQSAEIRLSERGYYLRE</sequence>
<dbReference type="AlphaFoldDB" id="A0A644T6H0"/>
<name>A0A644T6H0_9ZZZZ</name>
<evidence type="ECO:0000259" key="1">
    <source>
        <dbReference type="Pfam" id="PF06114"/>
    </source>
</evidence>
<organism evidence="2">
    <name type="scientific">bioreactor metagenome</name>
    <dbReference type="NCBI Taxonomy" id="1076179"/>
    <lineage>
        <taxon>unclassified sequences</taxon>
        <taxon>metagenomes</taxon>
        <taxon>ecological metagenomes</taxon>
    </lineage>
</organism>
<dbReference type="Pfam" id="PF06114">
    <property type="entry name" value="Peptidase_M78"/>
    <property type="match status" value="1"/>
</dbReference>
<protein>
    <recommendedName>
        <fullName evidence="1">IrrE N-terminal-like domain-containing protein</fullName>
    </recommendedName>
</protein>
<comment type="caution">
    <text evidence="2">The sequence shown here is derived from an EMBL/GenBank/DDBJ whole genome shotgun (WGS) entry which is preliminary data.</text>
</comment>
<accession>A0A644T6H0</accession>
<feature type="domain" description="IrrE N-terminal-like" evidence="1">
    <location>
        <begin position="112"/>
        <end position="228"/>
    </location>
</feature>
<proteinExistence type="predicted"/>
<evidence type="ECO:0000313" key="2">
    <source>
        <dbReference type="EMBL" id="MPL61752.1"/>
    </source>
</evidence>
<reference evidence="2" key="1">
    <citation type="submission" date="2019-08" db="EMBL/GenBank/DDBJ databases">
        <authorList>
            <person name="Kucharzyk K."/>
            <person name="Murdoch R.W."/>
            <person name="Higgins S."/>
            <person name="Loffler F."/>
        </authorList>
    </citation>
    <scope>NUCLEOTIDE SEQUENCE</scope>
</reference>
<dbReference type="InterPro" id="IPR010359">
    <property type="entry name" value="IrrE_HExxH"/>
</dbReference>
<dbReference type="EMBL" id="VSSQ01000015">
    <property type="protein sequence ID" value="MPL61752.1"/>
    <property type="molecule type" value="Genomic_DNA"/>
</dbReference>